<comment type="caution">
    <text evidence="3">The sequence shown here is derived from an EMBL/GenBank/DDBJ whole genome shotgun (WGS) entry which is preliminary data.</text>
</comment>
<feature type="compositionally biased region" description="Basic and acidic residues" evidence="1">
    <location>
        <begin position="172"/>
        <end position="184"/>
    </location>
</feature>
<organism evidence="3 4">
    <name type="scientific">Candidatus Segetimicrobium genomatis</name>
    <dbReference type="NCBI Taxonomy" id="2569760"/>
    <lineage>
        <taxon>Bacteria</taxon>
        <taxon>Bacillati</taxon>
        <taxon>Candidatus Sysuimicrobiota</taxon>
        <taxon>Candidatus Sysuimicrobiia</taxon>
        <taxon>Candidatus Sysuimicrobiales</taxon>
        <taxon>Candidatus Segetimicrobiaceae</taxon>
        <taxon>Candidatus Segetimicrobium</taxon>
    </lineage>
</organism>
<dbReference type="AlphaFoldDB" id="A0A537IZH6"/>
<reference evidence="3 4" key="1">
    <citation type="journal article" date="2019" name="Nat. Microbiol.">
        <title>Mediterranean grassland soil C-N compound turnover is dependent on rainfall and depth, and is mediated by genomically divergent microorganisms.</title>
        <authorList>
            <person name="Diamond S."/>
            <person name="Andeer P.F."/>
            <person name="Li Z."/>
            <person name="Crits-Christoph A."/>
            <person name="Burstein D."/>
            <person name="Anantharaman K."/>
            <person name="Lane K.R."/>
            <person name="Thomas B.C."/>
            <person name="Pan C."/>
            <person name="Northen T.R."/>
            <person name="Banfield J.F."/>
        </authorList>
    </citation>
    <scope>NUCLEOTIDE SEQUENCE [LARGE SCALE GENOMIC DNA]</scope>
    <source>
        <strain evidence="3">NP_8</strain>
    </source>
</reference>
<accession>A0A537IZH6</accession>
<keyword evidence="2" id="KW-0472">Membrane</keyword>
<keyword evidence="2" id="KW-0812">Transmembrane</keyword>
<gene>
    <name evidence="3" type="ORF">E6H05_03010</name>
</gene>
<dbReference type="EMBL" id="VBAP01000014">
    <property type="protein sequence ID" value="TMI76683.1"/>
    <property type="molecule type" value="Genomic_DNA"/>
</dbReference>
<sequence length="184" mass="20378">MKISGALIEAIVGLLRGIGFLQDPQREVDVRRQLSELEKAQADVWVDFVRATSPNAGRVYVWANSIIALVRPAISTLIVGGMIFAPSRILDLVRTFGEAGPAGWIVMAPVMWWFFGRDVGKVLAMRYGGFIPVGSGAAVPAEPSAIWHLPRERREGIDQRIEEFDGGTSRSDVMERRFDRPGDR</sequence>
<name>A0A537IZH6_9BACT</name>
<evidence type="ECO:0000256" key="1">
    <source>
        <dbReference type="SAM" id="MobiDB-lite"/>
    </source>
</evidence>
<evidence type="ECO:0000313" key="4">
    <source>
        <dbReference type="Proteomes" id="UP000318834"/>
    </source>
</evidence>
<evidence type="ECO:0000256" key="2">
    <source>
        <dbReference type="SAM" id="Phobius"/>
    </source>
</evidence>
<feature type="region of interest" description="Disordered" evidence="1">
    <location>
        <begin position="161"/>
        <end position="184"/>
    </location>
</feature>
<protein>
    <submittedName>
        <fullName evidence="3">Uncharacterized protein</fullName>
    </submittedName>
</protein>
<feature type="transmembrane region" description="Helical" evidence="2">
    <location>
        <begin position="59"/>
        <end position="84"/>
    </location>
</feature>
<evidence type="ECO:0000313" key="3">
    <source>
        <dbReference type="EMBL" id="TMI76683.1"/>
    </source>
</evidence>
<proteinExistence type="predicted"/>
<feature type="transmembrane region" description="Helical" evidence="2">
    <location>
        <begin position="96"/>
        <end position="115"/>
    </location>
</feature>
<dbReference type="Proteomes" id="UP000318834">
    <property type="component" value="Unassembled WGS sequence"/>
</dbReference>
<keyword evidence="2" id="KW-1133">Transmembrane helix</keyword>